<gene>
    <name evidence="1" type="ORF">CR201_G0015081</name>
</gene>
<protein>
    <submittedName>
        <fullName evidence="1">CES3 isoform 3</fullName>
    </submittedName>
</protein>
<accession>A0A2J8VUF7</accession>
<dbReference type="PROSITE" id="PS51257">
    <property type="entry name" value="PROKAR_LIPOPROTEIN"/>
    <property type="match status" value="1"/>
</dbReference>
<organism evidence="1">
    <name type="scientific">Pongo abelii</name>
    <name type="common">Sumatran orangutan</name>
    <name type="synonym">Pongo pygmaeus abelii</name>
    <dbReference type="NCBI Taxonomy" id="9601"/>
    <lineage>
        <taxon>Eukaryota</taxon>
        <taxon>Metazoa</taxon>
        <taxon>Chordata</taxon>
        <taxon>Craniata</taxon>
        <taxon>Vertebrata</taxon>
        <taxon>Euteleostomi</taxon>
        <taxon>Mammalia</taxon>
        <taxon>Eutheria</taxon>
        <taxon>Euarchontoglires</taxon>
        <taxon>Primates</taxon>
        <taxon>Haplorrhini</taxon>
        <taxon>Catarrhini</taxon>
        <taxon>Hominidae</taxon>
        <taxon>Pongo</taxon>
    </lineage>
</organism>
<dbReference type="AlphaFoldDB" id="A0A2J8VUF7"/>
<comment type="caution">
    <text evidence="1">The sequence shown here is derived from an EMBL/GenBank/DDBJ whole genome shotgun (WGS) entry which is preliminary data.</text>
</comment>
<proteinExistence type="predicted"/>
<evidence type="ECO:0000313" key="1">
    <source>
        <dbReference type="EMBL" id="PNJ61154.1"/>
    </source>
</evidence>
<dbReference type="EMBL" id="NDHI03003408">
    <property type="protein sequence ID" value="PNJ61154.1"/>
    <property type="molecule type" value="Genomic_DNA"/>
</dbReference>
<sequence>MEAAVRVESGVLVGVVCLLLACPATATGYQDAVWARSCSA</sequence>
<name>A0A2J8VUF7_PONAB</name>
<reference evidence="1" key="1">
    <citation type="submission" date="2017-12" db="EMBL/GenBank/DDBJ databases">
        <title>High-resolution comparative analysis of great ape genomes.</title>
        <authorList>
            <person name="Pollen A."/>
            <person name="Hastie A."/>
            <person name="Hormozdiari F."/>
            <person name="Dougherty M."/>
            <person name="Liu R."/>
            <person name="Chaisson M."/>
            <person name="Hoppe E."/>
            <person name="Hill C."/>
            <person name="Pang A."/>
            <person name="Hillier L."/>
            <person name="Baker C."/>
            <person name="Armstrong J."/>
            <person name="Shendure J."/>
            <person name="Paten B."/>
            <person name="Wilson R."/>
            <person name="Chao H."/>
            <person name="Schneider V."/>
            <person name="Ventura M."/>
            <person name="Kronenberg Z."/>
            <person name="Murali S."/>
            <person name="Gordon D."/>
            <person name="Cantsilieris S."/>
            <person name="Munson K."/>
            <person name="Nelson B."/>
            <person name="Raja A."/>
            <person name="Underwood J."/>
            <person name="Diekhans M."/>
            <person name="Fiddes I."/>
            <person name="Haussler D."/>
            <person name="Eichler E."/>
        </authorList>
    </citation>
    <scope>NUCLEOTIDE SEQUENCE [LARGE SCALE GENOMIC DNA]</scope>
    <source>
        <strain evidence="1">Susie</strain>
    </source>
</reference>